<dbReference type="GeneID" id="92811599"/>
<sequence length="308" mass="35211">MKIDDLKLFLSVVELGGFTSAADALNIPRSNVSRRIKDLEDELNVKLLTRTTRRLTMTSVGLEYYNSLQNIIPMLDHTHEQIRTQSHEPTGNIKIGLLNESDIFIHDLLKRFLEKYPKINIELHLSSVGYRDIFNYGLDASIHIGVVNDGSFVARPIMPFTRKLYATPHYIERHGRPESLEDLHQHNVLTLRLPDGQLDNRLIFNRGEVVIHSRVISNSSYYIRHAVFQGDGIGILPEIIVKSFVESGELIDLLPEYETTLDNIWLVYPGKKGLSYAARLFIDYILAEMASLLPEQKPRQVAVRAPRE</sequence>
<evidence type="ECO:0000259" key="5">
    <source>
        <dbReference type="PROSITE" id="PS50931"/>
    </source>
</evidence>
<dbReference type="PROSITE" id="PS50931">
    <property type="entry name" value="HTH_LYSR"/>
    <property type="match status" value="1"/>
</dbReference>
<feature type="domain" description="HTH lysR-type" evidence="5">
    <location>
        <begin position="1"/>
        <end position="58"/>
    </location>
</feature>
<dbReference type="InterPro" id="IPR005119">
    <property type="entry name" value="LysR_subst-bd"/>
</dbReference>
<evidence type="ECO:0000256" key="2">
    <source>
        <dbReference type="ARBA" id="ARBA00023015"/>
    </source>
</evidence>
<dbReference type="CDD" id="cd08422">
    <property type="entry name" value="PBP2_CrgA_like"/>
    <property type="match status" value="1"/>
</dbReference>
<name>A0A175VEI0_AEREN</name>
<comment type="similarity">
    <text evidence="1">Belongs to the LysR transcriptional regulatory family.</text>
</comment>
<dbReference type="Pfam" id="PF03466">
    <property type="entry name" value="LysR_substrate"/>
    <property type="match status" value="1"/>
</dbReference>
<evidence type="ECO:0000313" key="7">
    <source>
        <dbReference type="Proteomes" id="UP000078435"/>
    </source>
</evidence>
<dbReference type="EMBL" id="JMGO02000016">
    <property type="protein sequence ID" value="KXU78899.1"/>
    <property type="molecule type" value="Genomic_DNA"/>
</dbReference>
<proteinExistence type="inferred from homology"/>
<evidence type="ECO:0000256" key="1">
    <source>
        <dbReference type="ARBA" id="ARBA00009437"/>
    </source>
</evidence>
<dbReference type="GO" id="GO:0006351">
    <property type="term" value="P:DNA-templated transcription"/>
    <property type="evidence" value="ECO:0007669"/>
    <property type="project" value="TreeGrafter"/>
</dbReference>
<evidence type="ECO:0000256" key="3">
    <source>
        <dbReference type="ARBA" id="ARBA00023125"/>
    </source>
</evidence>
<dbReference type="Gene3D" id="1.10.10.10">
    <property type="entry name" value="Winged helix-like DNA-binding domain superfamily/Winged helix DNA-binding domain"/>
    <property type="match status" value="1"/>
</dbReference>
<dbReference type="PANTHER" id="PTHR30537:SF5">
    <property type="entry name" value="HTH-TYPE TRANSCRIPTIONAL ACTIVATOR TTDR-RELATED"/>
    <property type="match status" value="1"/>
</dbReference>
<dbReference type="GO" id="GO:0043565">
    <property type="term" value="F:sequence-specific DNA binding"/>
    <property type="evidence" value="ECO:0007669"/>
    <property type="project" value="TreeGrafter"/>
</dbReference>
<dbReference type="RefSeq" id="WP_042071567.1">
    <property type="nucleotide sequence ID" value="NZ_CDDE01000015.1"/>
</dbReference>
<gene>
    <name evidence="6" type="ORF">LCR_02915</name>
</gene>
<accession>A0A175VEI0</accession>
<evidence type="ECO:0000313" key="6">
    <source>
        <dbReference type="EMBL" id="KXU78899.1"/>
    </source>
</evidence>
<dbReference type="InterPro" id="IPR036388">
    <property type="entry name" value="WH-like_DNA-bd_sf"/>
</dbReference>
<dbReference type="FunFam" id="1.10.10.10:FF:000001">
    <property type="entry name" value="LysR family transcriptional regulator"/>
    <property type="match status" value="1"/>
</dbReference>
<keyword evidence="3" id="KW-0238">DNA-binding</keyword>
<dbReference type="InterPro" id="IPR058163">
    <property type="entry name" value="LysR-type_TF_proteobact-type"/>
</dbReference>
<comment type="caution">
    <text evidence="6">The sequence shown here is derived from an EMBL/GenBank/DDBJ whole genome shotgun (WGS) entry which is preliminary data.</text>
</comment>
<dbReference type="SUPFAM" id="SSF46785">
    <property type="entry name" value="Winged helix' DNA-binding domain"/>
    <property type="match status" value="1"/>
</dbReference>
<reference evidence="6 7" key="1">
    <citation type="submission" date="2016-02" db="EMBL/GenBank/DDBJ databases">
        <title>Draft genome sequence of Aeromonas trota strain 1999lcr isolated from cerebrospinal fluid (CSF).</title>
        <authorList>
            <person name="Dallagassa C.B."/>
            <person name="Prediger K.C."/>
            <person name="Weiss V.A."/>
            <person name="Assis F.E."/>
            <person name="Baura V."/>
            <person name="Cruz L.M."/>
            <person name="Souza E.M."/>
            <person name="Pedrosa F.O."/>
            <person name="Fadel-Picheth C.M."/>
        </authorList>
    </citation>
    <scope>NUCLEOTIDE SEQUENCE [LARGE SCALE GENOMIC DNA]</scope>
    <source>
        <strain evidence="6 7">1999lcr</strain>
    </source>
</reference>
<keyword evidence="2" id="KW-0805">Transcription regulation</keyword>
<dbReference type="InterPro" id="IPR000847">
    <property type="entry name" value="LysR_HTH_N"/>
</dbReference>
<dbReference type="Proteomes" id="UP000078435">
    <property type="component" value="Unassembled WGS sequence"/>
</dbReference>
<keyword evidence="4" id="KW-0804">Transcription</keyword>
<dbReference type="Gene3D" id="3.40.190.290">
    <property type="match status" value="1"/>
</dbReference>
<dbReference type="PANTHER" id="PTHR30537">
    <property type="entry name" value="HTH-TYPE TRANSCRIPTIONAL REGULATOR"/>
    <property type="match status" value="1"/>
</dbReference>
<evidence type="ECO:0000256" key="4">
    <source>
        <dbReference type="ARBA" id="ARBA00023163"/>
    </source>
</evidence>
<dbReference type="Pfam" id="PF00126">
    <property type="entry name" value="HTH_1"/>
    <property type="match status" value="1"/>
</dbReference>
<dbReference type="AlphaFoldDB" id="A0A175VEI0"/>
<dbReference type="PRINTS" id="PR00039">
    <property type="entry name" value="HTHLYSR"/>
</dbReference>
<dbReference type="SUPFAM" id="SSF53850">
    <property type="entry name" value="Periplasmic binding protein-like II"/>
    <property type="match status" value="1"/>
</dbReference>
<protein>
    <submittedName>
        <fullName evidence="6">LysR family transcriptional regulator</fullName>
    </submittedName>
</protein>
<organism evidence="6 7">
    <name type="scientific">Aeromonas enteropelogenes</name>
    <name type="common">Aeromonas trota</name>
    <dbReference type="NCBI Taxonomy" id="29489"/>
    <lineage>
        <taxon>Bacteria</taxon>
        <taxon>Pseudomonadati</taxon>
        <taxon>Pseudomonadota</taxon>
        <taxon>Gammaproteobacteria</taxon>
        <taxon>Aeromonadales</taxon>
        <taxon>Aeromonadaceae</taxon>
        <taxon>Aeromonas</taxon>
    </lineage>
</organism>
<dbReference type="OrthoDB" id="9785745at2"/>
<dbReference type="InterPro" id="IPR036390">
    <property type="entry name" value="WH_DNA-bd_sf"/>
</dbReference>
<dbReference type="GO" id="GO:0003700">
    <property type="term" value="F:DNA-binding transcription factor activity"/>
    <property type="evidence" value="ECO:0007669"/>
    <property type="project" value="InterPro"/>
</dbReference>